<gene>
    <name evidence="1" type="ORF">THF1A12_50321</name>
</gene>
<evidence type="ECO:0000313" key="2">
    <source>
        <dbReference type="Proteomes" id="UP001295462"/>
    </source>
</evidence>
<dbReference type="Proteomes" id="UP001295462">
    <property type="component" value="Unassembled WGS sequence"/>
</dbReference>
<protein>
    <submittedName>
        <fullName evidence="1">Uncharacterized protein</fullName>
    </submittedName>
</protein>
<accession>A0AAU9QTU5</accession>
<dbReference type="RefSeq" id="WP_409589766.1">
    <property type="nucleotide sequence ID" value="NZ_CAKMTZ010000104.1"/>
</dbReference>
<proteinExistence type="predicted"/>
<sequence>MTKRIVIKNGTITGFADDIETLGIKMKNAKQKRVSIIVPQNDILRWLFTQVRAHVSDSSLVASMSRMVPCKWVAVIDGNESAPFNSRHAAIEYEKQIIYKQGKLHRPIESVNEAKHN</sequence>
<organism evidence="1 2">
    <name type="scientific">Vibrio jasicida</name>
    <dbReference type="NCBI Taxonomy" id="766224"/>
    <lineage>
        <taxon>Bacteria</taxon>
        <taxon>Pseudomonadati</taxon>
        <taxon>Pseudomonadota</taxon>
        <taxon>Gammaproteobacteria</taxon>
        <taxon>Vibrionales</taxon>
        <taxon>Vibrionaceae</taxon>
        <taxon>Vibrio</taxon>
    </lineage>
</organism>
<dbReference type="AlphaFoldDB" id="A0AAU9QTU5"/>
<name>A0AAU9QTU5_9VIBR</name>
<evidence type="ECO:0000313" key="1">
    <source>
        <dbReference type="EMBL" id="CAH1601907.1"/>
    </source>
</evidence>
<dbReference type="EMBL" id="CAKMUD010000105">
    <property type="protein sequence ID" value="CAH1601907.1"/>
    <property type="molecule type" value="Genomic_DNA"/>
</dbReference>
<comment type="caution">
    <text evidence="1">The sequence shown here is derived from an EMBL/GenBank/DDBJ whole genome shotgun (WGS) entry which is preliminary data.</text>
</comment>
<reference evidence="1" key="1">
    <citation type="submission" date="2022-01" db="EMBL/GenBank/DDBJ databases">
        <authorList>
            <person name="Lagorce A."/>
        </authorList>
    </citation>
    <scope>NUCLEOTIDE SEQUENCE</scope>
    <source>
        <strain evidence="1">Th15_F1_A12</strain>
    </source>
</reference>